<evidence type="ECO:0000313" key="5">
    <source>
        <dbReference type="EMBL" id="KAG8466038.1"/>
    </source>
</evidence>
<evidence type="ECO:0000256" key="3">
    <source>
        <dbReference type="ARBA" id="ARBA00023306"/>
    </source>
</evidence>
<dbReference type="Proteomes" id="UP000751190">
    <property type="component" value="Unassembled WGS sequence"/>
</dbReference>
<dbReference type="SMART" id="SM01084">
    <property type="entry name" value="CKS"/>
    <property type="match status" value="1"/>
</dbReference>
<keyword evidence="6" id="KW-1185">Reference proteome</keyword>
<proteinExistence type="inferred from homology"/>
<evidence type="ECO:0000313" key="6">
    <source>
        <dbReference type="Proteomes" id="UP000751190"/>
    </source>
</evidence>
<protein>
    <recommendedName>
        <fullName evidence="4">Cyclin-dependent kinases regulatory subunit</fullName>
    </recommendedName>
</protein>
<dbReference type="PROSITE" id="PS00944">
    <property type="entry name" value="CKS_1"/>
    <property type="match status" value="1"/>
</dbReference>
<evidence type="ECO:0000256" key="2">
    <source>
        <dbReference type="ARBA" id="ARBA00022618"/>
    </source>
</evidence>
<dbReference type="OMA" id="RPINYGQ"/>
<dbReference type="AlphaFoldDB" id="A0A8J5XFC5"/>
<name>A0A8J5XFC5_DIALT</name>
<sequence length="95" mass="10892">MALDIEYSDKYCDDDFEYRHVILPKHVAKQVPKGKLLAESEWRGLGVQQSRGWVHYCIHKPEPHILLFRRPKGTDPQTGLVNGKQIDPSTGHVIC</sequence>
<dbReference type="Pfam" id="PF01111">
    <property type="entry name" value="CKS"/>
    <property type="match status" value="1"/>
</dbReference>
<organism evidence="5 6">
    <name type="scientific">Diacronema lutheri</name>
    <name type="common">Unicellular marine alga</name>
    <name type="synonym">Monochrysis lutheri</name>
    <dbReference type="NCBI Taxonomy" id="2081491"/>
    <lineage>
        <taxon>Eukaryota</taxon>
        <taxon>Haptista</taxon>
        <taxon>Haptophyta</taxon>
        <taxon>Pavlovophyceae</taxon>
        <taxon>Pavlovales</taxon>
        <taxon>Pavlovaceae</taxon>
        <taxon>Diacronema</taxon>
    </lineage>
</organism>
<dbReference type="OrthoDB" id="440676at2759"/>
<keyword evidence="3 4" id="KW-0131">Cell cycle</keyword>
<comment type="similarity">
    <text evidence="1 4">Belongs to the CKS family.</text>
</comment>
<keyword evidence="2 4" id="KW-0132">Cell division</keyword>
<dbReference type="PROSITE" id="PS00945">
    <property type="entry name" value="CKS_2"/>
    <property type="match status" value="1"/>
</dbReference>
<dbReference type="InterPro" id="IPR036858">
    <property type="entry name" value="Cyclin-dep_kinase_reg-sub_sf"/>
</dbReference>
<dbReference type="InterPro" id="IPR000789">
    <property type="entry name" value="Cyclin-dep_kinase_reg-sub"/>
</dbReference>
<comment type="function">
    <text evidence="4">Binds to the catalytic subunit of the cyclin dependent kinases and is essential for their biological function.</text>
</comment>
<dbReference type="GO" id="GO:0016538">
    <property type="term" value="F:cyclin-dependent protein serine/threonine kinase regulator activity"/>
    <property type="evidence" value="ECO:0007669"/>
    <property type="project" value="InterPro"/>
</dbReference>
<accession>A0A8J5XFC5</accession>
<dbReference type="Gene3D" id="3.30.170.10">
    <property type="entry name" value="Cyclin-dependent kinase, regulatory subunit"/>
    <property type="match status" value="1"/>
</dbReference>
<dbReference type="EMBL" id="JAGTXO010000009">
    <property type="protein sequence ID" value="KAG8466038.1"/>
    <property type="molecule type" value="Genomic_DNA"/>
</dbReference>
<dbReference type="FunFam" id="3.30.170.10:FF:000001">
    <property type="entry name" value="Cyclin-dependent kinases regulatory subunit"/>
    <property type="match status" value="1"/>
</dbReference>
<dbReference type="PRINTS" id="PR00296">
    <property type="entry name" value="CYCLINKINASE"/>
</dbReference>
<evidence type="ECO:0000256" key="1">
    <source>
        <dbReference type="ARBA" id="ARBA00007782"/>
    </source>
</evidence>
<reference evidence="5" key="1">
    <citation type="submission" date="2021-05" db="EMBL/GenBank/DDBJ databases">
        <title>The genome of the haptophyte Pavlova lutheri (Diacronema luteri, Pavlovales) - a model for lipid biosynthesis in eukaryotic algae.</title>
        <authorList>
            <person name="Hulatt C.J."/>
            <person name="Posewitz M.C."/>
        </authorList>
    </citation>
    <scope>NUCLEOTIDE SEQUENCE</scope>
    <source>
        <strain evidence="5">NIVA-4/92</strain>
    </source>
</reference>
<dbReference type="GO" id="GO:0051301">
    <property type="term" value="P:cell division"/>
    <property type="evidence" value="ECO:0007669"/>
    <property type="project" value="UniProtKB-UniRule"/>
</dbReference>
<evidence type="ECO:0000256" key="4">
    <source>
        <dbReference type="RuleBase" id="RU311113"/>
    </source>
</evidence>
<dbReference type="PANTHER" id="PTHR23415">
    <property type="entry name" value="CYCLIN-DEPENDENT KINASES REGULATORY SUBUNIT/60S RIBOSOME SUBUNIT BIOGENESIS PROTEIN NIP7"/>
    <property type="match status" value="1"/>
</dbReference>
<dbReference type="SUPFAM" id="SSF55637">
    <property type="entry name" value="Cell cycle regulatory proteins"/>
    <property type="match status" value="1"/>
</dbReference>
<comment type="caution">
    <text evidence="5">The sequence shown here is derived from an EMBL/GenBank/DDBJ whole genome shotgun (WGS) entry which is preliminary data.</text>
</comment>
<gene>
    <name evidence="5" type="ORF">KFE25_005608</name>
</gene>